<sequence>MGVEKEMCWCMKNLIRVSRGMDELKKLPCITLQKYKDKLAMSEWHEFRMLPYAGSETVSNTFIPTGDRYPKTVRDRLQELLKASPTCVLTPPPMTLQ</sequence>
<evidence type="ECO:0000313" key="2">
    <source>
        <dbReference type="Proteomes" id="UP000270924"/>
    </source>
</evidence>
<gene>
    <name evidence="1" type="ORF">WBA_LOCUS3843</name>
</gene>
<dbReference type="InParanoid" id="A0A3P7E1B3"/>
<dbReference type="Proteomes" id="UP000270924">
    <property type="component" value="Unassembled WGS sequence"/>
</dbReference>
<organism evidence="1 2">
    <name type="scientific">Wuchereria bancrofti</name>
    <dbReference type="NCBI Taxonomy" id="6293"/>
    <lineage>
        <taxon>Eukaryota</taxon>
        <taxon>Metazoa</taxon>
        <taxon>Ecdysozoa</taxon>
        <taxon>Nematoda</taxon>
        <taxon>Chromadorea</taxon>
        <taxon>Rhabditida</taxon>
        <taxon>Spirurina</taxon>
        <taxon>Spiruromorpha</taxon>
        <taxon>Filarioidea</taxon>
        <taxon>Onchocercidae</taxon>
        <taxon>Wuchereria</taxon>
    </lineage>
</organism>
<proteinExistence type="predicted"/>
<reference evidence="1 2" key="1">
    <citation type="submission" date="2018-11" db="EMBL/GenBank/DDBJ databases">
        <authorList>
            <consortium name="Pathogen Informatics"/>
        </authorList>
    </citation>
    <scope>NUCLEOTIDE SEQUENCE [LARGE SCALE GENOMIC DNA]</scope>
</reference>
<evidence type="ECO:0000313" key="1">
    <source>
        <dbReference type="EMBL" id="VDM10457.1"/>
    </source>
</evidence>
<dbReference type="OrthoDB" id="10499810at2759"/>
<dbReference type="AlphaFoldDB" id="A0A3P7E1B3"/>
<dbReference type="EMBL" id="UYWW01001410">
    <property type="protein sequence ID" value="VDM10457.1"/>
    <property type="molecule type" value="Genomic_DNA"/>
</dbReference>
<name>A0A3P7E1B3_WUCBA</name>
<accession>A0A3P7E1B3</accession>
<protein>
    <submittedName>
        <fullName evidence="1">Uncharacterized protein</fullName>
    </submittedName>
</protein>
<keyword evidence="2" id="KW-1185">Reference proteome</keyword>